<proteinExistence type="predicted"/>
<organism evidence="1 2">
    <name type="scientific">Brassica cretica</name>
    <name type="common">Mustard</name>
    <dbReference type="NCBI Taxonomy" id="69181"/>
    <lineage>
        <taxon>Eukaryota</taxon>
        <taxon>Viridiplantae</taxon>
        <taxon>Streptophyta</taxon>
        <taxon>Embryophyta</taxon>
        <taxon>Tracheophyta</taxon>
        <taxon>Spermatophyta</taxon>
        <taxon>Magnoliopsida</taxon>
        <taxon>eudicotyledons</taxon>
        <taxon>Gunneridae</taxon>
        <taxon>Pentapetalae</taxon>
        <taxon>rosids</taxon>
        <taxon>malvids</taxon>
        <taxon>Brassicales</taxon>
        <taxon>Brassicaceae</taxon>
        <taxon>Brassiceae</taxon>
        <taxon>Brassica</taxon>
    </lineage>
</organism>
<sequence length="53" mass="6073">MWNQRLLRLESRRRGRSRSLPSKESISMLFSICLLMTLSSSSLLVFAEGSLEV</sequence>
<gene>
    <name evidence="1" type="ORF">F2Q69_00058161</name>
</gene>
<protein>
    <submittedName>
        <fullName evidence="1">Uncharacterized protein</fullName>
    </submittedName>
</protein>
<dbReference type="EMBL" id="QGKX02000095">
    <property type="protein sequence ID" value="KAF3571801.1"/>
    <property type="molecule type" value="Genomic_DNA"/>
</dbReference>
<evidence type="ECO:0000313" key="1">
    <source>
        <dbReference type="EMBL" id="KAF3571801.1"/>
    </source>
</evidence>
<accession>A0A8S9RGH0</accession>
<evidence type="ECO:0000313" key="2">
    <source>
        <dbReference type="Proteomes" id="UP000712600"/>
    </source>
</evidence>
<comment type="caution">
    <text evidence="1">The sequence shown here is derived from an EMBL/GenBank/DDBJ whole genome shotgun (WGS) entry which is preliminary data.</text>
</comment>
<dbReference type="Proteomes" id="UP000712600">
    <property type="component" value="Unassembled WGS sequence"/>
</dbReference>
<name>A0A8S9RGH0_BRACR</name>
<dbReference type="AlphaFoldDB" id="A0A8S9RGH0"/>
<reference evidence="1" key="1">
    <citation type="submission" date="2019-12" db="EMBL/GenBank/DDBJ databases">
        <title>Genome sequencing and annotation of Brassica cretica.</title>
        <authorList>
            <person name="Studholme D.J."/>
            <person name="Sarris P."/>
        </authorList>
    </citation>
    <scope>NUCLEOTIDE SEQUENCE</scope>
    <source>
        <strain evidence="1">PFS-109/04</strain>
        <tissue evidence="1">Leaf</tissue>
    </source>
</reference>